<evidence type="ECO:0000256" key="12">
    <source>
        <dbReference type="ARBA" id="ARBA00034018"/>
    </source>
</evidence>
<dbReference type="FunFam" id="1.20.1560.10:FF:000003">
    <property type="entry name" value="ABC transporter C family member 10"/>
    <property type="match status" value="1"/>
</dbReference>
<dbReference type="SUPFAM" id="SSF52540">
    <property type="entry name" value="P-loop containing nucleoside triphosphate hydrolases"/>
    <property type="match status" value="2"/>
</dbReference>
<dbReference type="PANTHER" id="PTHR24223:SF181">
    <property type="entry name" value="ABC TRANSPORTER C FAMILY MEMBER 3"/>
    <property type="match status" value="1"/>
</dbReference>
<dbReference type="Pfam" id="PF00664">
    <property type="entry name" value="ABC_membrane"/>
    <property type="match status" value="2"/>
</dbReference>
<dbReference type="InterPro" id="IPR044726">
    <property type="entry name" value="ABCC_6TM_D2"/>
</dbReference>
<dbReference type="FunFam" id="3.40.50.300:FF:000508">
    <property type="entry name" value="ABC transporter C family member 5"/>
    <property type="match status" value="1"/>
</dbReference>
<dbReference type="CDD" id="cd18580">
    <property type="entry name" value="ABC_6TM_ABCC_D2"/>
    <property type="match status" value="1"/>
</dbReference>
<dbReference type="GO" id="GO:0016020">
    <property type="term" value="C:membrane"/>
    <property type="evidence" value="ECO:0007669"/>
    <property type="project" value="UniProtKB-SubCell"/>
</dbReference>
<dbReference type="GO" id="GO:0008559">
    <property type="term" value="F:ABC-type xenobiotic transporter activity"/>
    <property type="evidence" value="ECO:0007669"/>
    <property type="project" value="UniProtKB-EC"/>
</dbReference>
<feature type="transmembrane region" description="Helical" evidence="13">
    <location>
        <begin position="299"/>
        <end position="320"/>
    </location>
</feature>
<keyword evidence="7" id="KW-0547">Nucleotide-binding</keyword>
<name>A0AAW1ILH2_SAPOF</name>
<dbReference type="CDD" id="cd03250">
    <property type="entry name" value="ABCC_MRP_domain1"/>
    <property type="match status" value="1"/>
</dbReference>
<keyword evidence="10 13" id="KW-1133">Transmembrane helix</keyword>
<sequence length="1486" mass="165649">MGTKHNMSEHFSLASLRNPVFSLLNVPVFVRESSAFIHLVLLLGLTIAYLSKLLQRNASKHRTVRLFRCYRTVLFSSISLVLYNLILCCLYYFYWYNNGWSDEELVTLFDLVLKVLAWFLISVYLNTEFYKSNASKFPVLLRIWWGFFLLVSCNCLVVDIVQCIKHQCLPTQILVSDIVYVISGILFCYGGIVGNAVREDSDVQEPLLNGNDDSVESRSVGNETADIYSNAGFFSKLTFTWITSLITKGYKKTLDLEDVPPLSGEDNVEESHVIFDKFLKSATGGGDIKVTTMQLVKSLICTTWVDILFTAVLSLLYTLASYVGPYLIENFVQYLNGKRVFKNEGYVLVSAFCGGKLVECLAQRHWFFRLQVIGVKAKAVLTESIYKKALTLSCQSKQGHTSGEMINFMSVDAERIGELGWHLHQPWLVIVQVVLALLLLYRSLGLASIAALVSTVVIMLINYPLATLGEKYQEKLMESKDRRMKATSEILKNMRILKLQAWEMKFLSKIIELRNVENGWLKKFLYAQAITIFIFWGTPTFVSVVTFGACMIMGIPLETGKILSALATFRILQEPIYCLPDTISMIIQTKVSLDRIASFMCLDDLDPNTVERLPKADSEVAVEIFGGNFSWDPSVPRPTLKNINLVVHHGMRVAVCGTVGSGKSTLLSCILGEVPKISGILKLSGSTAYVPQSPWIQSGKIVDNILFGRKMDDEKYNRVLEACSLKKDLEILSFGDQTVIGERGINLSGGQKQRIQIARALYQDADIYLFDDPFSAVDAHTGSHLFKECLLGLLESKTVIYVTHQVEFLPTADLILVMKDGRILQAGKYNDILASGTDFMELVGAHEQALTALDAIKPGEATSISDVSHSDEKCLIDEIADNDVGRADNTVAPKGQLVQDEEREKGRVGLSVYWKYITTAYQGALVPFILLAHILFQILQILSNYWMAWATPVSADAKPAVDVKTLLSVYVGLAIGTAFCILVRSILLVSAAYKTATLLFTKMHSCIFRAPMSFFDATPSGRILNRASTDQSAIDMTISNQVSGFAFSSIQLLGIIVVMSQVAWQVFVVFIPIIGICLWYQQYYIPSARELSRLVGVTKAPVIQHFAETIAGAVTIRSFNQESRFCETSVDLINAYSRPKFYNAAAMEWLCFRLDVLSSVTFAFSLILLVSIPTGFIDPAIAGLAVTYGLNLNMLQSWVIWSLCNMENTIISVERTLQYTCILSEPPLVIEENRPDNSWPFCGEIIIQDLQVRYAPHMPLVLQGITCTFQGGKKTGIVGRTGSGKSTLIQTLFRLVEPAAGRIIIDNININTIGLHDLRSRLSIIPQDPTMFEGTVRSNLDPLEEYTDEQVWEALDKCQLGDEVRKKEGKLDSVVAENGENWSMGQRQLVCLGRVLLKRSKVLVLDEATASVDTATDNLIQQTLREHFSDSTVIIIAHRITSVTDSDTVVLLSDGLVEECDSPVRLLDNKWSSFSKLVAEFTTRGN</sequence>
<dbReference type="InterPro" id="IPR050173">
    <property type="entry name" value="ABC_transporter_C-like"/>
</dbReference>
<dbReference type="InterPro" id="IPR003593">
    <property type="entry name" value="AAA+_ATPase"/>
</dbReference>
<feature type="domain" description="ABC transmembrane type-1" evidence="15">
    <location>
        <begin position="928"/>
        <end position="1208"/>
    </location>
</feature>
<dbReference type="EMBL" id="JBDFQZ010000009">
    <property type="protein sequence ID" value="KAK9690348.1"/>
    <property type="molecule type" value="Genomic_DNA"/>
</dbReference>
<keyword evidence="17" id="KW-1185">Reference proteome</keyword>
<reference evidence="16" key="1">
    <citation type="submission" date="2024-03" db="EMBL/GenBank/DDBJ databases">
        <title>WGS assembly of Saponaria officinalis var. Norfolk2.</title>
        <authorList>
            <person name="Jenkins J."/>
            <person name="Shu S."/>
            <person name="Grimwood J."/>
            <person name="Barry K."/>
            <person name="Goodstein D."/>
            <person name="Schmutz J."/>
            <person name="Leebens-Mack J."/>
            <person name="Osbourn A."/>
        </authorList>
    </citation>
    <scope>NUCLEOTIDE SEQUENCE [LARGE SCALE GENOMIC DNA]</scope>
    <source>
        <strain evidence="16">JIC</strain>
    </source>
</reference>
<dbReference type="InterPro" id="IPR003439">
    <property type="entry name" value="ABC_transporter-like_ATP-bd"/>
</dbReference>
<dbReference type="InterPro" id="IPR036640">
    <property type="entry name" value="ABC1_TM_sf"/>
</dbReference>
<keyword evidence="5 13" id="KW-0812">Transmembrane</keyword>
<comment type="catalytic activity">
    <reaction evidence="12">
        <text>ATP + H2O + xenobioticSide 1 = ADP + phosphate + xenobioticSide 2.</text>
        <dbReference type="EC" id="7.6.2.2"/>
    </reaction>
</comment>
<comment type="caution">
    <text evidence="16">The sequence shown here is derived from an EMBL/GenBank/DDBJ whole genome shotgun (WGS) entry which is preliminary data.</text>
</comment>
<dbReference type="Proteomes" id="UP001443914">
    <property type="component" value="Unassembled WGS sequence"/>
</dbReference>
<dbReference type="PANTHER" id="PTHR24223">
    <property type="entry name" value="ATP-BINDING CASSETTE SUB-FAMILY C"/>
    <property type="match status" value="1"/>
</dbReference>
<evidence type="ECO:0000259" key="15">
    <source>
        <dbReference type="PROSITE" id="PS50929"/>
    </source>
</evidence>
<organism evidence="16 17">
    <name type="scientific">Saponaria officinalis</name>
    <name type="common">Common soapwort</name>
    <name type="synonym">Lychnis saponaria</name>
    <dbReference type="NCBI Taxonomy" id="3572"/>
    <lineage>
        <taxon>Eukaryota</taxon>
        <taxon>Viridiplantae</taxon>
        <taxon>Streptophyta</taxon>
        <taxon>Embryophyta</taxon>
        <taxon>Tracheophyta</taxon>
        <taxon>Spermatophyta</taxon>
        <taxon>Magnoliopsida</taxon>
        <taxon>eudicotyledons</taxon>
        <taxon>Gunneridae</taxon>
        <taxon>Pentapetalae</taxon>
        <taxon>Caryophyllales</taxon>
        <taxon>Caryophyllaceae</taxon>
        <taxon>Caryophylleae</taxon>
        <taxon>Saponaria</taxon>
    </lineage>
</organism>
<feature type="transmembrane region" description="Helical" evidence="13">
    <location>
        <begin position="33"/>
        <end position="51"/>
    </location>
</feature>
<keyword evidence="6" id="KW-0677">Repeat</keyword>
<dbReference type="CDD" id="cd18579">
    <property type="entry name" value="ABC_6TM_ABCC_D1"/>
    <property type="match status" value="1"/>
</dbReference>
<keyword evidence="8" id="KW-0067">ATP-binding</keyword>
<dbReference type="InterPro" id="IPR011527">
    <property type="entry name" value="ABC1_TM_dom"/>
</dbReference>
<evidence type="ECO:0000256" key="10">
    <source>
        <dbReference type="ARBA" id="ARBA00022989"/>
    </source>
</evidence>
<dbReference type="PROSITE" id="PS50929">
    <property type="entry name" value="ABC_TM1F"/>
    <property type="match status" value="2"/>
</dbReference>
<dbReference type="FunFam" id="1.20.1560.10:FF:000002">
    <property type="entry name" value="ABC transporter C family member 5"/>
    <property type="match status" value="1"/>
</dbReference>
<feature type="transmembrane region" description="Helical" evidence="13">
    <location>
        <begin position="139"/>
        <end position="161"/>
    </location>
</feature>
<dbReference type="PROSITE" id="PS50893">
    <property type="entry name" value="ABC_TRANSPORTER_2"/>
    <property type="match status" value="2"/>
</dbReference>
<feature type="transmembrane region" description="Helical" evidence="13">
    <location>
        <begin position="1150"/>
        <end position="1172"/>
    </location>
</feature>
<dbReference type="SMART" id="SM00382">
    <property type="entry name" value="AAA"/>
    <property type="match status" value="2"/>
</dbReference>
<evidence type="ECO:0000256" key="4">
    <source>
        <dbReference type="ARBA" id="ARBA00022448"/>
    </source>
</evidence>
<gene>
    <name evidence="16" type="ORF">RND81_09G121700</name>
</gene>
<dbReference type="PROSITE" id="PS00211">
    <property type="entry name" value="ABC_TRANSPORTER_1"/>
    <property type="match status" value="1"/>
</dbReference>
<feature type="transmembrane region" description="Helical" evidence="13">
    <location>
        <begin position="967"/>
        <end position="993"/>
    </location>
</feature>
<evidence type="ECO:0000259" key="14">
    <source>
        <dbReference type="PROSITE" id="PS50893"/>
    </source>
</evidence>
<dbReference type="GO" id="GO:0016887">
    <property type="term" value="F:ATP hydrolysis activity"/>
    <property type="evidence" value="ECO:0007669"/>
    <property type="project" value="InterPro"/>
</dbReference>
<comment type="similarity">
    <text evidence="2">Belongs to the ABC transporter superfamily. ABCC family. Conjugate transporter (TC 3.A.1.208) subfamily.</text>
</comment>
<evidence type="ECO:0000256" key="6">
    <source>
        <dbReference type="ARBA" id="ARBA00022737"/>
    </source>
</evidence>
<dbReference type="InterPro" id="IPR027417">
    <property type="entry name" value="P-loop_NTPase"/>
</dbReference>
<evidence type="ECO:0000256" key="7">
    <source>
        <dbReference type="ARBA" id="ARBA00022741"/>
    </source>
</evidence>
<dbReference type="SUPFAM" id="SSF90123">
    <property type="entry name" value="ABC transporter transmembrane region"/>
    <property type="match status" value="2"/>
</dbReference>
<evidence type="ECO:0000313" key="16">
    <source>
        <dbReference type="EMBL" id="KAK9690348.1"/>
    </source>
</evidence>
<dbReference type="GO" id="GO:0005524">
    <property type="term" value="F:ATP binding"/>
    <property type="evidence" value="ECO:0007669"/>
    <property type="project" value="UniProtKB-KW"/>
</dbReference>
<feature type="domain" description="ABC transporter" evidence="14">
    <location>
        <begin position="1247"/>
        <end position="1479"/>
    </location>
</feature>
<evidence type="ECO:0000256" key="13">
    <source>
        <dbReference type="SAM" id="Phobius"/>
    </source>
</evidence>
<evidence type="ECO:0000256" key="1">
    <source>
        <dbReference type="ARBA" id="ARBA00004141"/>
    </source>
</evidence>
<dbReference type="InterPro" id="IPR044746">
    <property type="entry name" value="ABCC_6TM_D1"/>
</dbReference>
<evidence type="ECO:0000256" key="11">
    <source>
        <dbReference type="ARBA" id="ARBA00023136"/>
    </source>
</evidence>
<accession>A0AAW1ILH2</accession>
<protein>
    <recommendedName>
        <fullName evidence="3">ABC-type xenobiotic transporter</fullName>
        <ecNumber evidence="3">7.6.2.2</ecNumber>
    </recommendedName>
</protein>
<feature type="transmembrane region" description="Helical" evidence="13">
    <location>
        <begin position="525"/>
        <end position="552"/>
    </location>
</feature>
<evidence type="ECO:0000256" key="2">
    <source>
        <dbReference type="ARBA" id="ARBA00009726"/>
    </source>
</evidence>
<dbReference type="CDD" id="cd03244">
    <property type="entry name" value="ABCC_MRP_domain2"/>
    <property type="match status" value="1"/>
</dbReference>
<feature type="transmembrane region" description="Helical" evidence="13">
    <location>
        <begin position="1066"/>
        <end position="1085"/>
    </location>
</feature>
<feature type="transmembrane region" description="Helical" evidence="13">
    <location>
        <begin position="924"/>
        <end position="947"/>
    </location>
</feature>
<keyword evidence="4" id="KW-0813">Transport</keyword>
<feature type="domain" description="ABC transmembrane type-1" evidence="15">
    <location>
        <begin position="308"/>
        <end position="588"/>
    </location>
</feature>
<evidence type="ECO:0000256" key="9">
    <source>
        <dbReference type="ARBA" id="ARBA00022967"/>
    </source>
</evidence>
<evidence type="ECO:0000256" key="5">
    <source>
        <dbReference type="ARBA" id="ARBA00022692"/>
    </source>
</evidence>
<dbReference type="InterPro" id="IPR017871">
    <property type="entry name" value="ABC_transporter-like_CS"/>
</dbReference>
<evidence type="ECO:0000313" key="17">
    <source>
        <dbReference type="Proteomes" id="UP001443914"/>
    </source>
</evidence>
<feature type="transmembrane region" description="Helical" evidence="13">
    <location>
        <begin position="173"/>
        <end position="192"/>
    </location>
</feature>
<dbReference type="EC" id="7.6.2.2" evidence="3"/>
<comment type="subcellular location">
    <subcellularLocation>
        <location evidence="1">Membrane</location>
        <topology evidence="1">Multi-pass membrane protein</topology>
    </subcellularLocation>
</comment>
<dbReference type="Pfam" id="PF00005">
    <property type="entry name" value="ABC_tran"/>
    <property type="match status" value="2"/>
</dbReference>
<feature type="transmembrane region" description="Helical" evidence="13">
    <location>
        <begin position="72"/>
        <end position="94"/>
    </location>
</feature>
<proteinExistence type="inferred from homology"/>
<evidence type="ECO:0000256" key="3">
    <source>
        <dbReference type="ARBA" id="ARBA00012191"/>
    </source>
</evidence>
<keyword evidence="11 13" id="KW-0472">Membrane</keyword>
<feature type="transmembrane region" description="Helical" evidence="13">
    <location>
        <begin position="446"/>
        <end position="466"/>
    </location>
</feature>
<dbReference type="Gene3D" id="1.20.1560.10">
    <property type="entry name" value="ABC transporter type 1, transmembrane domain"/>
    <property type="match status" value="2"/>
</dbReference>
<evidence type="ECO:0000256" key="8">
    <source>
        <dbReference type="ARBA" id="ARBA00022840"/>
    </source>
</evidence>
<dbReference type="FunFam" id="3.40.50.300:FF:000169">
    <property type="entry name" value="ABC transporter C family member 3"/>
    <property type="match status" value="1"/>
</dbReference>
<feature type="domain" description="ABC transporter" evidence="14">
    <location>
        <begin position="622"/>
        <end position="845"/>
    </location>
</feature>
<feature type="transmembrane region" description="Helical" evidence="13">
    <location>
        <begin position="106"/>
        <end position="127"/>
    </location>
</feature>
<dbReference type="Gene3D" id="3.40.50.300">
    <property type="entry name" value="P-loop containing nucleotide triphosphate hydrolases"/>
    <property type="match status" value="2"/>
</dbReference>
<keyword evidence="9" id="KW-1278">Translocase</keyword>